<feature type="region of interest" description="Disordered" evidence="1">
    <location>
        <begin position="713"/>
        <end position="797"/>
    </location>
</feature>
<evidence type="ECO:0000313" key="3">
    <source>
        <dbReference type="Proteomes" id="UP000601435"/>
    </source>
</evidence>
<accession>A0A812JW40</accession>
<dbReference type="EMBL" id="CAJNJA010006744">
    <property type="protein sequence ID" value="CAE7214864.1"/>
    <property type="molecule type" value="Genomic_DNA"/>
</dbReference>
<dbReference type="Proteomes" id="UP000601435">
    <property type="component" value="Unassembled WGS sequence"/>
</dbReference>
<evidence type="ECO:0000256" key="1">
    <source>
        <dbReference type="SAM" id="MobiDB-lite"/>
    </source>
</evidence>
<dbReference type="OrthoDB" id="432086at2759"/>
<dbReference type="AlphaFoldDB" id="A0A812JW40"/>
<keyword evidence="3" id="KW-1185">Reference proteome</keyword>
<protein>
    <submittedName>
        <fullName evidence="2">Uncharacterized protein</fullName>
    </submittedName>
</protein>
<organism evidence="2 3">
    <name type="scientific">Symbiodinium necroappetens</name>
    <dbReference type="NCBI Taxonomy" id="1628268"/>
    <lineage>
        <taxon>Eukaryota</taxon>
        <taxon>Sar</taxon>
        <taxon>Alveolata</taxon>
        <taxon>Dinophyceae</taxon>
        <taxon>Suessiales</taxon>
        <taxon>Symbiodiniaceae</taxon>
        <taxon>Symbiodinium</taxon>
    </lineage>
</organism>
<feature type="region of interest" description="Disordered" evidence="1">
    <location>
        <begin position="326"/>
        <end position="347"/>
    </location>
</feature>
<name>A0A812JW40_9DINO</name>
<feature type="compositionally biased region" description="Low complexity" evidence="1">
    <location>
        <begin position="729"/>
        <end position="739"/>
    </location>
</feature>
<comment type="caution">
    <text evidence="2">The sequence shown here is derived from an EMBL/GenBank/DDBJ whole genome shotgun (WGS) entry which is preliminary data.</text>
</comment>
<reference evidence="2" key="1">
    <citation type="submission" date="2021-02" db="EMBL/GenBank/DDBJ databases">
        <authorList>
            <person name="Dougan E. K."/>
            <person name="Rhodes N."/>
            <person name="Thang M."/>
            <person name="Chan C."/>
        </authorList>
    </citation>
    <scope>NUCLEOTIDE SEQUENCE</scope>
</reference>
<proteinExistence type="predicted"/>
<evidence type="ECO:0000313" key="2">
    <source>
        <dbReference type="EMBL" id="CAE7214864.1"/>
    </source>
</evidence>
<sequence>MRKLKAIILTSALAHHRLALETELRMAALAQAPFLLWSGAGSKTSPEKRWRSGAVPQPPSFDGDIEADPYCYRHYKRRLLRWVEITKEYLPGNEQALRALENLKGEAEVEMEEVEDSRYNVPNGIQLLLQDLEKSFGAKEMFRQGGTIREFENVGRLQGESVHAFVRRFRLLERKLKDNQVPEYPEVARVIKLLDGLRLDEKSVSALLLAFHVFELTDAAEAAAHWNTTWEEAEDPPAEADGGDHPTDDFVPYYEEGAPAEEEAEDPATYDGEDHVDDEDDGAAWGDYEAGDGDFDENEDLHELMQALTVTSKRLAGLVQARGFYQTDGKGKSKGKGQPPKGKGKGKVDNALQQHAAIDGLVLDAEGAASIWAVTVSANEPQHDDAAWDVGKQHYQAPSLSEFEPVTSVPTSPSILLQYYQGDSSAYIIADTGCQRQVAGEGWHAQKRFEIEPLCRLEYPDVCKFSFGPSDALTSQGRYVYPAAIAGKPLAMCVSSVKAKAPALMSRKAFEALGAVPDVYAGTIYFRALQCSSQLWLSPCGHLAIRLDEWGKESFPWPPLHVPEQLPDVIHPDSLVSSSSLPTIENLFNFVFYVKQMVILYSATMLHPALKDRVMQTHLVPSSATTLLSTTAAMAAQESLQSQKYMRTPEACNHPSGMRAYGAAGIRVRICDLCGTRYVLLPSGTSVLATPKASPSAKTPLNLPEHVMEAIRGKKPATGKPQGTRSQGSSRPSSTSSPAYAPPPPPRLRTRSSTTAPKAAPKMVPRAKSMMQTASAGSNLPIPRRRQWHGSESDRMSTGTGVYHEDMDWSEAAAPAENAEWVEPNWAMPDDYDQYEGSENSQFDPNDLIPHDFEEEEENEAYDKDAGAFKAKTGTLKRVHGNEKALLDAWKLEQRAYEVRTQKARSARVFGSDLIEIYGGNAEITRVGLHQALRVLQPIDKVYGYDLDTGKDFEALRKLLLKHRPFLVIFEFPCTLWSNIQRLNYDKLMLEDLRAKQLSSIREMCKTIRTVHDGYGGHFLLENPAYTPFWQHPEIMRLYDIANMWIYESAICAATTSAARTTNS</sequence>
<gene>
    <name evidence="2" type="ORF">SNEC2469_LOCUS2409</name>
</gene>